<dbReference type="AlphaFoldDB" id="C0EQJ6"/>
<gene>
    <name evidence="1" type="ORF">NEIFLAOT_02240</name>
</gene>
<reference evidence="1 2" key="1">
    <citation type="submission" date="2009-01" db="EMBL/GenBank/DDBJ databases">
        <authorList>
            <person name="Fulton L."/>
            <person name="Clifton S."/>
            <person name="Chinwalla A.T."/>
            <person name="Mitreva M."/>
            <person name="Sodergren E."/>
            <person name="Weinstock G."/>
            <person name="Clifton S."/>
            <person name="Dooling D.J."/>
            <person name="Fulton B."/>
            <person name="Minx P."/>
            <person name="Pepin K.H."/>
            <person name="Johnson M."/>
            <person name="Bhonagiri V."/>
            <person name="Nash W.E."/>
            <person name="Mardis E.R."/>
            <person name="Wilson R.K."/>
        </authorList>
    </citation>
    <scope>NUCLEOTIDE SEQUENCE [LARGE SCALE GENOMIC DNA]</scope>
    <source>
        <strain evidence="1 2">NRL30031/H210</strain>
    </source>
</reference>
<keyword evidence="2" id="KW-1185">Reference proteome</keyword>
<proteinExistence type="predicted"/>
<name>C0EQJ6_NEIFL</name>
<sequence>MVNHNDFILEPIINILKKGISSLSNLGDTIEIYPVQEHILRSIFIEMTGSQEQKMKCILWTLATYNYEFRYDFLNKGKYGECSDLKDKSKVYGDLTKQITLLKPSENIEFKKIIFPDDKTNHIENNKIALDKFLGHSNINSIFEKYIKMFQGNEITSESLFLPSNSQLFTNKDNIGDDKLKNISSDSLKKYAISEIYLRLYKHRNRCAHNTLSYQKNLPTLNNLNSEAYNFDNYYIRFLILIFIDTIFIKTYEKYLELRQTGISW</sequence>
<dbReference type="EMBL" id="ACEN01000100">
    <property type="protein sequence ID" value="EEG32685.1"/>
    <property type="molecule type" value="Genomic_DNA"/>
</dbReference>
<evidence type="ECO:0000313" key="2">
    <source>
        <dbReference type="Proteomes" id="UP000004457"/>
    </source>
</evidence>
<dbReference type="Proteomes" id="UP000004457">
    <property type="component" value="Unassembled WGS sequence"/>
</dbReference>
<dbReference type="eggNOG" id="ENOG502ZSIY">
    <property type="taxonomic scope" value="Bacteria"/>
</dbReference>
<evidence type="ECO:0000313" key="1">
    <source>
        <dbReference type="EMBL" id="EEG32685.1"/>
    </source>
</evidence>
<protein>
    <submittedName>
        <fullName evidence="1">Uncharacterized protein</fullName>
    </submittedName>
</protein>
<organism evidence="1 2">
    <name type="scientific">Neisseria flavescens NRL30031/H210</name>
    <dbReference type="NCBI Taxonomy" id="546264"/>
    <lineage>
        <taxon>Bacteria</taxon>
        <taxon>Pseudomonadati</taxon>
        <taxon>Pseudomonadota</taxon>
        <taxon>Betaproteobacteria</taxon>
        <taxon>Neisseriales</taxon>
        <taxon>Neisseriaceae</taxon>
        <taxon>Neisseria</taxon>
    </lineage>
</organism>
<comment type="caution">
    <text evidence="1">The sequence shown here is derived from an EMBL/GenBank/DDBJ whole genome shotgun (WGS) entry which is preliminary data.</text>
</comment>
<dbReference type="RefSeq" id="WP_003682022.1">
    <property type="nucleotide sequence ID" value="NZ_ACEN01000100.1"/>
</dbReference>
<accession>C0EQJ6</accession>
<dbReference type="GeneID" id="49972146"/>